<reference evidence="3" key="1">
    <citation type="submission" date="2006-10" db="EMBL/GenBank/DDBJ databases">
        <title>Complete sequence of Solibacter usitatus Ellin6076.</title>
        <authorList>
            <consortium name="US DOE Joint Genome Institute"/>
            <person name="Copeland A."/>
            <person name="Lucas S."/>
            <person name="Lapidus A."/>
            <person name="Barry K."/>
            <person name="Detter J.C."/>
            <person name="Glavina del Rio T."/>
            <person name="Hammon N."/>
            <person name="Israni S."/>
            <person name="Dalin E."/>
            <person name="Tice H."/>
            <person name="Pitluck S."/>
            <person name="Thompson L.S."/>
            <person name="Brettin T."/>
            <person name="Bruce D."/>
            <person name="Han C."/>
            <person name="Tapia R."/>
            <person name="Gilna P."/>
            <person name="Schmutz J."/>
            <person name="Larimer F."/>
            <person name="Land M."/>
            <person name="Hauser L."/>
            <person name="Kyrpides N."/>
            <person name="Mikhailova N."/>
            <person name="Janssen P.H."/>
            <person name="Kuske C.R."/>
            <person name="Richardson P."/>
        </authorList>
    </citation>
    <scope>NUCLEOTIDE SEQUENCE</scope>
    <source>
        <strain evidence="3">Ellin6076</strain>
    </source>
</reference>
<dbReference type="InParanoid" id="Q01XA9"/>
<keyword evidence="2" id="KW-0732">Signal</keyword>
<keyword evidence="1" id="KW-0812">Transmembrane</keyword>
<protein>
    <submittedName>
        <fullName evidence="3">Uncharacterized protein</fullName>
    </submittedName>
</protein>
<evidence type="ECO:0000256" key="2">
    <source>
        <dbReference type="SAM" id="SignalP"/>
    </source>
</evidence>
<dbReference type="NCBIfam" id="TIGR03118">
    <property type="entry name" value="PEPCTERM_chp_1"/>
    <property type="match status" value="1"/>
</dbReference>
<accession>Q01XA9</accession>
<dbReference type="InterPro" id="IPR013424">
    <property type="entry name" value="Ice-binding_C"/>
</dbReference>
<feature type="signal peptide" evidence="2">
    <location>
        <begin position="1"/>
        <end position="20"/>
    </location>
</feature>
<dbReference type="STRING" id="234267.Acid_4747"/>
<gene>
    <name evidence="3" type="ordered locus">Acid_4747</name>
</gene>
<dbReference type="Gene3D" id="2.120.10.30">
    <property type="entry name" value="TolB, C-terminal domain"/>
    <property type="match status" value="1"/>
</dbReference>
<name>Q01XA9_SOLUE</name>
<evidence type="ECO:0000313" key="3">
    <source>
        <dbReference type="EMBL" id="ABJ85706.1"/>
    </source>
</evidence>
<dbReference type="SUPFAM" id="SSF63825">
    <property type="entry name" value="YWTD domain"/>
    <property type="match status" value="1"/>
</dbReference>
<dbReference type="AlphaFoldDB" id="Q01XA9"/>
<dbReference type="HOGENOM" id="CLU_040905_0_0_0"/>
<keyword evidence="1" id="KW-0472">Membrane</keyword>
<dbReference type="InterPro" id="IPR017549">
    <property type="entry name" value="APMV_L690"/>
</dbReference>
<organism evidence="3">
    <name type="scientific">Solibacter usitatus (strain Ellin6076)</name>
    <dbReference type="NCBI Taxonomy" id="234267"/>
    <lineage>
        <taxon>Bacteria</taxon>
        <taxon>Pseudomonadati</taxon>
        <taxon>Acidobacteriota</taxon>
        <taxon>Terriglobia</taxon>
        <taxon>Bryobacterales</taxon>
        <taxon>Solibacteraceae</taxon>
        <taxon>Candidatus Solibacter</taxon>
    </lineage>
</organism>
<dbReference type="NCBIfam" id="TIGR02595">
    <property type="entry name" value="PEP_CTERM"/>
    <property type="match status" value="1"/>
</dbReference>
<evidence type="ECO:0000256" key="1">
    <source>
        <dbReference type="SAM" id="Phobius"/>
    </source>
</evidence>
<feature type="chain" id="PRO_5004162638" evidence="2">
    <location>
        <begin position="21"/>
        <end position="357"/>
    </location>
</feature>
<dbReference type="InterPro" id="IPR011042">
    <property type="entry name" value="6-blade_b-propeller_TolB-like"/>
</dbReference>
<feature type="transmembrane region" description="Helical" evidence="1">
    <location>
        <begin position="331"/>
        <end position="348"/>
    </location>
</feature>
<keyword evidence="1" id="KW-1133">Transmembrane helix</keyword>
<dbReference type="EMBL" id="CP000473">
    <property type="protein sequence ID" value="ABJ85706.1"/>
    <property type="molecule type" value="Genomic_DNA"/>
</dbReference>
<dbReference type="eggNOG" id="COG3391">
    <property type="taxonomic scope" value="Bacteria"/>
</dbReference>
<proteinExistence type="predicted"/>
<dbReference type="KEGG" id="sus:Acid_4747"/>
<sequence length="357" mass="37015" precursor="true">MRLGRIFVLAGLAATGVASAATVGYFQTNLTSDIPGLAANLDPLLKNPWGMSFSATSPFWLSDQVSNVATLYSGAGVPNPLVVTTPPVPGPGPTGQVFAGGLGFIITPGVTANFIFSTLAGTIDAWNSGTTAVTKFTAPDGAVYTGLAQAGSLLYAADTFNDKIDVFDTSFQKTTVAGNFVDPNVAAGFTPYDIQNVGGNLYVEYAKRNSPGGFVAVFDANGHLLQHISDPHLNSPWGVTLAPGGFGQFANDLLVGNFGDGMINAFDPVTGAFLGTLSNANGSPIVNSGLWAIHFRSPGSGFDPNTLFFAAGINNEADGLFGSIQVVPEPATLGTFGFVVAGAVLVHMRRRRSRERN</sequence>